<dbReference type="SUPFAM" id="SSF52172">
    <property type="entry name" value="CheY-like"/>
    <property type="match status" value="1"/>
</dbReference>
<evidence type="ECO:0000259" key="6">
    <source>
        <dbReference type="PROSITE" id="PS50894"/>
    </source>
</evidence>
<feature type="domain" description="Response regulatory" evidence="5">
    <location>
        <begin position="4"/>
        <end position="118"/>
    </location>
</feature>
<dbReference type="InterPro" id="IPR008207">
    <property type="entry name" value="Sig_transdc_His_kin_Hpt_dom"/>
</dbReference>
<evidence type="ECO:0000256" key="3">
    <source>
        <dbReference type="PROSITE-ProRule" id="PRU00110"/>
    </source>
</evidence>
<protein>
    <submittedName>
        <fullName evidence="7">Response regulator</fullName>
    </submittedName>
</protein>
<feature type="domain" description="HPt" evidence="6">
    <location>
        <begin position="154"/>
        <end position="238"/>
    </location>
</feature>
<evidence type="ECO:0000256" key="2">
    <source>
        <dbReference type="ARBA" id="ARBA00023012"/>
    </source>
</evidence>
<dbReference type="SUPFAM" id="SSF47226">
    <property type="entry name" value="Histidine-containing phosphotransfer domain, HPT domain"/>
    <property type="match status" value="1"/>
</dbReference>
<dbReference type="GO" id="GO:0000160">
    <property type="term" value="P:phosphorelay signal transduction system"/>
    <property type="evidence" value="ECO:0007669"/>
    <property type="project" value="UniProtKB-KW"/>
</dbReference>
<gene>
    <name evidence="7" type="ORF">FQY79_05755</name>
</gene>
<dbReference type="Pfam" id="PF00072">
    <property type="entry name" value="Response_reg"/>
    <property type="match status" value="1"/>
</dbReference>
<dbReference type="Gene3D" id="1.20.120.160">
    <property type="entry name" value="HPT domain"/>
    <property type="match status" value="1"/>
</dbReference>
<evidence type="ECO:0000259" key="5">
    <source>
        <dbReference type="PROSITE" id="PS50110"/>
    </source>
</evidence>
<dbReference type="Pfam" id="PF01627">
    <property type="entry name" value="Hpt"/>
    <property type="match status" value="1"/>
</dbReference>
<evidence type="ECO:0000256" key="1">
    <source>
        <dbReference type="ARBA" id="ARBA00022553"/>
    </source>
</evidence>
<feature type="modified residue" description="4-aspartylphosphate" evidence="4">
    <location>
        <position position="53"/>
    </location>
</feature>
<keyword evidence="8" id="KW-1185">Reference proteome</keyword>
<dbReference type="Proteomes" id="UP000315949">
    <property type="component" value="Unassembled WGS sequence"/>
</dbReference>
<dbReference type="PANTHER" id="PTHR44591">
    <property type="entry name" value="STRESS RESPONSE REGULATOR PROTEIN 1"/>
    <property type="match status" value="1"/>
</dbReference>
<keyword evidence="1 4" id="KW-0597">Phosphoprotein</keyword>
<dbReference type="PROSITE" id="PS50110">
    <property type="entry name" value="RESPONSE_REGULATORY"/>
    <property type="match status" value="1"/>
</dbReference>
<reference evidence="7 8" key="1">
    <citation type="submission" date="2019-07" db="EMBL/GenBank/DDBJ databases">
        <title>Luteimonas sp. YD-1 nov., isolated from acidic soil.</title>
        <authorList>
            <person name="Zhou J."/>
        </authorList>
    </citation>
    <scope>NUCLEOTIDE SEQUENCE [LARGE SCALE GENOMIC DNA]</scope>
    <source>
        <strain evidence="7 8">YD-1</strain>
    </source>
</reference>
<feature type="modified residue" description="Phosphohistidine" evidence="3">
    <location>
        <position position="193"/>
    </location>
</feature>
<name>A0A5C5U613_9GAMM</name>
<dbReference type="InterPro" id="IPR036641">
    <property type="entry name" value="HPT_dom_sf"/>
</dbReference>
<accession>A0A5C5U613</accession>
<dbReference type="EMBL" id="VOHE01000002">
    <property type="protein sequence ID" value="TWT20810.1"/>
    <property type="molecule type" value="Genomic_DNA"/>
</dbReference>
<dbReference type="InterPro" id="IPR050595">
    <property type="entry name" value="Bact_response_regulator"/>
</dbReference>
<dbReference type="CDD" id="cd00156">
    <property type="entry name" value="REC"/>
    <property type="match status" value="1"/>
</dbReference>
<proteinExistence type="predicted"/>
<dbReference type="RefSeq" id="WP_146311602.1">
    <property type="nucleotide sequence ID" value="NZ_VOHE01000002.1"/>
</dbReference>
<comment type="caution">
    <text evidence="7">The sequence shown here is derived from an EMBL/GenBank/DDBJ whole genome shotgun (WGS) entry which is preliminary data.</text>
</comment>
<evidence type="ECO:0000256" key="4">
    <source>
        <dbReference type="PROSITE-ProRule" id="PRU00169"/>
    </source>
</evidence>
<sequence>MNPRILLVEDDPTSRAFLLAATRALPAEVDLACDMAGAIEAATACAHALWLFDARLPDGSGAQLLALLRERGLDTPAIAHTASPERDEHEALRAAGFRDVVAKPLPAAEWTAALRRALGQGAAGTAEEAGVYARTPGAVPVWDEAQALAALGHNPAHVSGLRQLFVSELPGVRDAVVAAAERGDAAAVGDQLHRLRSGCGFVGAARLLQATLRLQAAPGSTAALHAFLDAAQDTLSSS</sequence>
<dbReference type="PANTHER" id="PTHR44591:SF21">
    <property type="entry name" value="TWO-COMPONENT RESPONSE REGULATOR"/>
    <property type="match status" value="1"/>
</dbReference>
<dbReference type="InterPro" id="IPR011006">
    <property type="entry name" value="CheY-like_superfamily"/>
</dbReference>
<dbReference type="GO" id="GO:0004672">
    <property type="term" value="F:protein kinase activity"/>
    <property type="evidence" value="ECO:0007669"/>
    <property type="project" value="UniProtKB-ARBA"/>
</dbReference>
<dbReference type="SMART" id="SM00448">
    <property type="entry name" value="REC"/>
    <property type="match status" value="1"/>
</dbReference>
<organism evidence="7 8">
    <name type="scientific">Luteimonas wenzhouensis</name>
    <dbReference type="NCBI Taxonomy" id="2599615"/>
    <lineage>
        <taxon>Bacteria</taxon>
        <taxon>Pseudomonadati</taxon>
        <taxon>Pseudomonadota</taxon>
        <taxon>Gammaproteobacteria</taxon>
        <taxon>Lysobacterales</taxon>
        <taxon>Lysobacteraceae</taxon>
        <taxon>Luteimonas</taxon>
    </lineage>
</organism>
<keyword evidence="2" id="KW-0902">Two-component regulatory system</keyword>
<evidence type="ECO:0000313" key="8">
    <source>
        <dbReference type="Proteomes" id="UP000315949"/>
    </source>
</evidence>
<dbReference type="Gene3D" id="3.40.50.2300">
    <property type="match status" value="1"/>
</dbReference>
<dbReference type="InterPro" id="IPR001789">
    <property type="entry name" value="Sig_transdc_resp-reg_receiver"/>
</dbReference>
<dbReference type="AlphaFoldDB" id="A0A5C5U613"/>
<evidence type="ECO:0000313" key="7">
    <source>
        <dbReference type="EMBL" id="TWT20810.1"/>
    </source>
</evidence>
<dbReference type="PROSITE" id="PS50894">
    <property type="entry name" value="HPT"/>
    <property type="match status" value="1"/>
</dbReference>
<dbReference type="OrthoDB" id="5966285at2"/>